<dbReference type="EMBL" id="CP077715">
    <property type="protein sequence ID" value="QXJ30456.1"/>
    <property type="molecule type" value="Genomic_DNA"/>
</dbReference>
<evidence type="ECO:0000313" key="1">
    <source>
        <dbReference type="EMBL" id="QXJ30354.1"/>
    </source>
</evidence>
<dbReference type="GeneID" id="65558660"/>
<organism evidence="2 3">
    <name type="scientific">Saccharolobus shibatae</name>
    <dbReference type="NCBI Taxonomy" id="2286"/>
    <lineage>
        <taxon>Archaea</taxon>
        <taxon>Thermoproteota</taxon>
        <taxon>Thermoprotei</taxon>
        <taxon>Sulfolobales</taxon>
        <taxon>Sulfolobaceae</taxon>
        <taxon>Saccharolobus</taxon>
    </lineage>
</organism>
<accession>A0A8F5BS40</accession>
<dbReference type="AlphaFoldDB" id="A0A8F5BS40"/>
<dbReference type="EMBL" id="CP077714">
    <property type="protein sequence ID" value="QXJ30354.1"/>
    <property type="molecule type" value="Genomic_DNA"/>
</dbReference>
<dbReference type="Proteomes" id="UP000693941">
    <property type="component" value="Plasmid pBEU9E1"/>
</dbReference>
<evidence type="ECO:0000313" key="2">
    <source>
        <dbReference type="EMBL" id="QXJ30456.1"/>
    </source>
</evidence>
<sequence>MTEQIVLDYLSIYKHVEEWITSNILSQLPYPKKELKLSSINISLTVDNKIIAYIKFYVKIGYLDIEKELEGSLYLIDGKSKLILK</sequence>
<keyword evidence="1" id="KW-0614">Plasmid</keyword>
<protein>
    <submittedName>
        <fullName evidence="2">Uncharacterized protein</fullName>
    </submittedName>
</protein>
<evidence type="ECO:0000313" key="3">
    <source>
        <dbReference type="Proteomes" id="UP000693941"/>
    </source>
</evidence>
<dbReference type="RefSeq" id="WP_218260337.1">
    <property type="nucleotide sequence ID" value="NZ_CP077714.1"/>
</dbReference>
<proteinExistence type="predicted"/>
<geneLocation type="plasmid" evidence="1 3">
    <name>pBEU9E1</name>
</geneLocation>
<name>A0A8F5BS40_9CREN</name>
<dbReference type="Proteomes" id="UP000693941">
    <property type="component" value="Chromosome"/>
</dbReference>
<reference evidence="2" key="1">
    <citation type="journal article" date="2021" name="Environ. Microbiol.">
        <title>New insights into the diversity and evolution of the archaeal mobilome from three complete genomes of Saccharolobus shibatae.</title>
        <authorList>
            <person name="Medvedeva S."/>
            <person name="Brandt D."/>
            <person name="Cvirkaite-Krupovic V."/>
            <person name="Liu Y."/>
            <person name="Severinov K."/>
            <person name="Ishino S."/>
            <person name="Ishino Y."/>
            <person name="Prangishvili D."/>
            <person name="Kalinowski J."/>
            <person name="Krupovic M."/>
        </authorList>
    </citation>
    <scope>NUCLEOTIDE SEQUENCE</scope>
    <source>
        <strain evidence="2">BEU9</strain>
        <plasmid evidence="1">pBEU9E1</plasmid>
    </source>
</reference>
<gene>
    <name evidence="2" type="ORF">J5U21_00096</name>
    <name evidence="1" type="ORF">J5U21_p0096</name>
</gene>